<proteinExistence type="inferred from homology"/>
<name>A0A942UW37_9FIRM</name>
<comment type="catalytic activity">
    <reaction evidence="7 8 13">
        <text>(S)-4-amino-5-oxopentanoate + tRNA(Glu) + NADP(+) = L-glutamyl-tRNA(Glu) + NADPH + H(+)</text>
        <dbReference type="Rhea" id="RHEA:12344"/>
        <dbReference type="Rhea" id="RHEA-COMP:9663"/>
        <dbReference type="Rhea" id="RHEA-COMP:9680"/>
        <dbReference type="ChEBI" id="CHEBI:15378"/>
        <dbReference type="ChEBI" id="CHEBI:57501"/>
        <dbReference type="ChEBI" id="CHEBI:57783"/>
        <dbReference type="ChEBI" id="CHEBI:58349"/>
        <dbReference type="ChEBI" id="CHEBI:78442"/>
        <dbReference type="ChEBI" id="CHEBI:78520"/>
        <dbReference type="EC" id="1.2.1.70"/>
    </reaction>
</comment>
<dbReference type="HAMAP" id="MF_00087">
    <property type="entry name" value="Glu_tRNA_reductase"/>
    <property type="match status" value="1"/>
</dbReference>
<dbReference type="InterPro" id="IPR036291">
    <property type="entry name" value="NAD(P)-bd_dom_sf"/>
</dbReference>
<evidence type="ECO:0000256" key="13">
    <source>
        <dbReference type="RuleBase" id="RU000584"/>
    </source>
</evidence>
<accession>A0A942UW37</accession>
<dbReference type="EMBL" id="WSFT01000023">
    <property type="protein sequence ID" value="MBS4537889.1"/>
    <property type="molecule type" value="Genomic_DNA"/>
</dbReference>
<dbReference type="InterPro" id="IPR036343">
    <property type="entry name" value="GluRdtase_N_sf"/>
</dbReference>
<comment type="pathway">
    <text evidence="1 8 13">Porphyrin-containing compound metabolism; protoporphyrin-IX biosynthesis; 5-aminolevulinate from L-glutamyl-tRNA(Glu): step 1/2.</text>
</comment>
<dbReference type="Pfam" id="PF00745">
    <property type="entry name" value="GlutR_dimer"/>
    <property type="match status" value="1"/>
</dbReference>
<dbReference type="Proteomes" id="UP000724672">
    <property type="component" value="Unassembled WGS sequence"/>
</dbReference>
<dbReference type="Pfam" id="PF01488">
    <property type="entry name" value="Shikimate_DH"/>
    <property type="match status" value="1"/>
</dbReference>
<feature type="binding site" evidence="8 10">
    <location>
        <position position="108"/>
    </location>
    <ligand>
        <name>substrate</name>
    </ligand>
</feature>
<feature type="domain" description="Tetrapyrrole biosynthesis glutamyl-tRNA reductase dimerisation" evidence="14">
    <location>
        <begin position="316"/>
        <end position="412"/>
    </location>
</feature>
<dbReference type="Gene3D" id="3.40.50.720">
    <property type="entry name" value="NAD(P)-binding Rossmann-like Domain"/>
    <property type="match status" value="1"/>
</dbReference>
<dbReference type="PIRSF" id="PIRSF000445">
    <property type="entry name" value="4pyrrol_synth_GluRdtase"/>
    <property type="match status" value="1"/>
</dbReference>
<comment type="subunit">
    <text evidence="8">Homodimer.</text>
</comment>
<dbReference type="GO" id="GO:0006782">
    <property type="term" value="P:protoporphyrinogen IX biosynthetic process"/>
    <property type="evidence" value="ECO:0007669"/>
    <property type="project" value="UniProtKB-UniRule"/>
</dbReference>
<evidence type="ECO:0000256" key="12">
    <source>
        <dbReference type="PIRSR" id="PIRSR000445-4"/>
    </source>
</evidence>
<dbReference type="InterPro" id="IPR000343">
    <property type="entry name" value="4pyrrol_synth_GluRdtase"/>
</dbReference>
<evidence type="ECO:0000256" key="4">
    <source>
        <dbReference type="ARBA" id="ARBA00022857"/>
    </source>
</evidence>
<dbReference type="Gene3D" id="3.30.460.30">
    <property type="entry name" value="Glutamyl-tRNA reductase, N-terminal domain"/>
    <property type="match status" value="1"/>
</dbReference>
<evidence type="ECO:0000256" key="7">
    <source>
        <dbReference type="ARBA" id="ARBA00047464"/>
    </source>
</evidence>
<evidence type="ECO:0000259" key="16">
    <source>
        <dbReference type="Pfam" id="PF05201"/>
    </source>
</evidence>
<evidence type="ECO:0000256" key="11">
    <source>
        <dbReference type="PIRSR" id="PIRSR000445-3"/>
    </source>
</evidence>
<evidence type="ECO:0000256" key="10">
    <source>
        <dbReference type="PIRSR" id="PIRSR000445-2"/>
    </source>
</evidence>
<dbReference type="InterPro" id="IPR006151">
    <property type="entry name" value="Shikm_DH/Glu-tRNA_Rdtase"/>
</dbReference>
<sequence length="417" mass="48355">MKFAVIGLNHETAATSVREKVAFIDTRKIVAINILLDQGIDEVVILSTCNRSEIYIVEYKNKLDEKIDKIKDFYSKFFDINNVKDYLYVKKNKEAIIHLYNVASGLDSIVLGEDQILGQVKEAHEFAMDLGGSKKVLNKLFREAISISKKIKSELKISEHPISISYIGVKFLKKKLSTLKDKNALIIGLGKMGKLTLKYLLEENLNKIYMINRNHQKVIDLSKDYPNVIPIDYYDRYDILREVDILITSTSSPHVIIKANEMEEINSELNILDLAMPKDVDIKIKNHKSIHLYDIDDLKEISYENEKRRADISEEAIEIIQESIDEFMLWLKSIKADPVIEHLNNKSKKIKDETLDYIYKKVELDNRDKKIIDKMLNSALKRLIREPILKLKETDNEDILDEYINSLENLYDISRGD</sequence>
<dbReference type="PANTHER" id="PTHR43120">
    <property type="entry name" value="GLUTAMYL-TRNA REDUCTASE 1, CHLOROPLASTIC"/>
    <property type="match status" value="1"/>
</dbReference>
<dbReference type="CDD" id="cd05213">
    <property type="entry name" value="NAD_bind_Glutamyl_tRNA_reduct"/>
    <property type="match status" value="1"/>
</dbReference>
<feature type="domain" description="Glutamyl-tRNA reductase N-terminal" evidence="16">
    <location>
        <begin position="6"/>
        <end position="154"/>
    </location>
</feature>
<dbReference type="RefSeq" id="WP_203365818.1">
    <property type="nucleotide sequence ID" value="NZ_WSFT01000023.1"/>
</dbReference>
<feature type="site" description="Important for activity" evidence="8 12">
    <location>
        <position position="98"/>
    </location>
</feature>
<evidence type="ECO:0000256" key="1">
    <source>
        <dbReference type="ARBA" id="ARBA00005059"/>
    </source>
</evidence>
<evidence type="ECO:0000256" key="2">
    <source>
        <dbReference type="ARBA" id="ARBA00005916"/>
    </source>
</evidence>
<feature type="active site" description="Nucleophile" evidence="8 9">
    <location>
        <position position="49"/>
    </location>
</feature>
<comment type="similarity">
    <text evidence="2 8 13">Belongs to the glutamyl-tRNA reductase family.</text>
</comment>
<keyword evidence="18" id="KW-1185">Reference proteome</keyword>
<dbReference type="GO" id="GO:0050661">
    <property type="term" value="F:NADP binding"/>
    <property type="evidence" value="ECO:0007669"/>
    <property type="project" value="InterPro"/>
</dbReference>
<dbReference type="AlphaFoldDB" id="A0A942UW37"/>
<dbReference type="EC" id="1.2.1.70" evidence="3 8"/>
<dbReference type="InterPro" id="IPR015896">
    <property type="entry name" value="4pyrrol_synth_GluRdtase_dimer"/>
</dbReference>
<comment type="function">
    <text evidence="8">Catalyzes the NADPH-dependent reduction of glutamyl-tRNA(Glu) to glutamate 1-semialdehyde (GSA).</text>
</comment>
<dbReference type="Pfam" id="PF05201">
    <property type="entry name" value="GlutR_N"/>
    <property type="match status" value="1"/>
</dbReference>
<comment type="caution">
    <text evidence="17">The sequence shown here is derived from an EMBL/GenBank/DDBJ whole genome shotgun (WGS) entry which is preliminary data.</text>
</comment>
<dbReference type="GO" id="GO:0008883">
    <property type="term" value="F:glutamyl-tRNA reductase activity"/>
    <property type="evidence" value="ECO:0007669"/>
    <property type="project" value="UniProtKB-UniRule"/>
</dbReference>
<dbReference type="PROSITE" id="PS00747">
    <property type="entry name" value="GLUTR"/>
    <property type="match status" value="1"/>
</dbReference>
<dbReference type="SUPFAM" id="SSF69742">
    <property type="entry name" value="Glutamyl tRNA-reductase catalytic, N-terminal domain"/>
    <property type="match status" value="1"/>
</dbReference>
<dbReference type="SUPFAM" id="SSF51735">
    <property type="entry name" value="NAD(P)-binding Rossmann-fold domains"/>
    <property type="match status" value="1"/>
</dbReference>
<keyword evidence="4 8" id="KW-0521">NADP</keyword>
<protein>
    <recommendedName>
        <fullName evidence="3 8">Glutamyl-tRNA reductase</fullName>
        <shortName evidence="8">GluTR</shortName>
        <ecNumber evidence="3 8">1.2.1.70</ecNumber>
    </recommendedName>
</protein>
<evidence type="ECO:0000259" key="15">
    <source>
        <dbReference type="Pfam" id="PF01488"/>
    </source>
</evidence>
<organism evidence="17 18">
    <name type="scientific">Anaeromonas frigoriresistens</name>
    <dbReference type="NCBI Taxonomy" id="2683708"/>
    <lineage>
        <taxon>Bacteria</taxon>
        <taxon>Bacillati</taxon>
        <taxon>Bacillota</taxon>
        <taxon>Tissierellia</taxon>
        <taxon>Tissierellales</taxon>
        <taxon>Thermohalobacteraceae</taxon>
        <taxon>Anaeromonas</taxon>
    </lineage>
</organism>
<keyword evidence="5 8" id="KW-0560">Oxidoreductase</keyword>
<dbReference type="InterPro" id="IPR036453">
    <property type="entry name" value="GluRdtase_dimer_dom_sf"/>
</dbReference>
<evidence type="ECO:0000259" key="14">
    <source>
        <dbReference type="Pfam" id="PF00745"/>
    </source>
</evidence>
<dbReference type="NCBIfam" id="TIGR01035">
    <property type="entry name" value="hemA"/>
    <property type="match status" value="1"/>
</dbReference>
<feature type="binding site" evidence="8 11">
    <location>
        <begin position="188"/>
        <end position="193"/>
    </location>
    <ligand>
        <name>NADP(+)</name>
        <dbReference type="ChEBI" id="CHEBI:58349"/>
    </ligand>
</feature>
<keyword evidence="6 8" id="KW-0627">Porphyrin biosynthesis</keyword>
<evidence type="ECO:0000256" key="3">
    <source>
        <dbReference type="ARBA" id="ARBA00012970"/>
    </source>
</evidence>
<evidence type="ECO:0000256" key="8">
    <source>
        <dbReference type="HAMAP-Rule" id="MF_00087"/>
    </source>
</evidence>
<dbReference type="FunFam" id="3.30.460.30:FF:000001">
    <property type="entry name" value="Glutamyl-tRNA reductase"/>
    <property type="match status" value="1"/>
</dbReference>
<comment type="miscellaneous">
    <text evidence="8">During catalysis, the active site Cys acts as a nucleophile attacking the alpha-carbonyl group of tRNA-bound glutamate with the formation of a thioester intermediate between enzyme and glutamate, and the concomitant release of tRNA(Glu). The thioester intermediate is finally reduced by direct hydride transfer from NADPH, to form the product GSA.</text>
</comment>
<reference evidence="17" key="1">
    <citation type="submission" date="2019-12" db="EMBL/GenBank/DDBJ databases">
        <title>Clostridiaceae gen. nov. sp. nov., isolated from sediment in Xinjiang, China.</title>
        <authorList>
            <person name="Zhang R."/>
        </authorList>
    </citation>
    <scope>NUCLEOTIDE SEQUENCE</scope>
    <source>
        <strain evidence="17">D2Q-11</strain>
    </source>
</reference>
<evidence type="ECO:0000313" key="17">
    <source>
        <dbReference type="EMBL" id="MBS4537889.1"/>
    </source>
</evidence>
<comment type="domain">
    <text evidence="8">Possesses an unusual extended V-shaped dimeric structure with each monomer consisting of three distinct domains arranged along a curved 'spinal' alpha-helix. The N-terminal catalytic domain specifically recognizes the glutamate moiety of the substrate. The second domain is the NADPH-binding domain, and the third C-terminal domain is responsible for dimerization.</text>
</comment>
<dbReference type="InterPro" id="IPR018214">
    <property type="entry name" value="GluRdtase_CS"/>
</dbReference>
<feature type="domain" description="Quinate/shikimate 5-dehydrogenase/glutamyl-tRNA reductase" evidence="15">
    <location>
        <begin position="172"/>
        <end position="301"/>
    </location>
</feature>
<gene>
    <name evidence="8" type="primary">hemA</name>
    <name evidence="17" type="ORF">GOQ27_05415</name>
</gene>
<evidence type="ECO:0000313" key="18">
    <source>
        <dbReference type="Proteomes" id="UP000724672"/>
    </source>
</evidence>
<dbReference type="SUPFAM" id="SSF69075">
    <property type="entry name" value="Glutamyl tRNA-reductase dimerization domain"/>
    <property type="match status" value="1"/>
</dbReference>
<dbReference type="InterPro" id="IPR015895">
    <property type="entry name" value="4pyrrol_synth_GluRdtase_N"/>
</dbReference>
<feature type="binding site" evidence="8 10">
    <location>
        <begin position="48"/>
        <end position="51"/>
    </location>
    <ligand>
        <name>substrate</name>
    </ligand>
</feature>
<feature type="binding site" evidence="8 10">
    <location>
        <position position="119"/>
    </location>
    <ligand>
        <name>substrate</name>
    </ligand>
</feature>
<evidence type="ECO:0000256" key="9">
    <source>
        <dbReference type="PIRSR" id="PIRSR000445-1"/>
    </source>
</evidence>
<evidence type="ECO:0000256" key="5">
    <source>
        <dbReference type="ARBA" id="ARBA00023002"/>
    </source>
</evidence>
<evidence type="ECO:0000256" key="6">
    <source>
        <dbReference type="ARBA" id="ARBA00023244"/>
    </source>
</evidence>
<feature type="binding site" evidence="8 10">
    <location>
        <begin position="113"/>
        <end position="115"/>
    </location>
    <ligand>
        <name>substrate</name>
    </ligand>
</feature>
<dbReference type="PANTHER" id="PTHR43120:SF1">
    <property type="entry name" value="GLUTAMYL-TRNA REDUCTASE 1, CHLOROPLASTIC"/>
    <property type="match status" value="1"/>
</dbReference>